<dbReference type="Pfam" id="PF00071">
    <property type="entry name" value="Ras"/>
    <property type="match status" value="1"/>
</dbReference>
<dbReference type="Gene3D" id="6.10.140.1710">
    <property type="match status" value="1"/>
</dbReference>
<dbReference type="SMART" id="SM00175">
    <property type="entry name" value="RAB"/>
    <property type="match status" value="1"/>
</dbReference>
<proteinExistence type="inferred from homology"/>
<dbReference type="AlphaFoldDB" id="A0A9P4XQE3"/>
<keyword evidence="4 8" id="KW-0547">Nucleotide-binding</keyword>
<reference evidence="11 12" key="1">
    <citation type="submission" date="2018-06" db="EMBL/GenBank/DDBJ databases">
        <title>Genome analysis of cellulolytic fungus Trichoderma lentiforme CFAM-422.</title>
        <authorList>
            <person name="Steindorff A.S."/>
            <person name="Formighieri E.F."/>
            <person name="Midorikawa G.E.O."/>
            <person name="Tamietti M.S."/>
            <person name="Ramos E.Z."/>
            <person name="Silva A.S."/>
            <person name="Bon E.P.S."/>
            <person name="Mendes T.D."/>
            <person name="Damaso M.C.T."/>
            <person name="Favaro L.C.L."/>
        </authorList>
    </citation>
    <scope>NUCLEOTIDE SEQUENCE [LARGE SCALE GENOMIC DNA]</scope>
    <source>
        <strain evidence="11 12">CFAM-422</strain>
    </source>
</reference>
<dbReference type="SUPFAM" id="SSF52540">
    <property type="entry name" value="P-loop containing nucleoside triphosphate hydrolases"/>
    <property type="match status" value="1"/>
</dbReference>
<dbReference type="PANTHER" id="PTHR24071:SF0">
    <property type="entry name" value="GTP-BINDING NUCLEAR PROTEIN RAN"/>
    <property type="match status" value="1"/>
</dbReference>
<name>A0A9P4XQE3_9HYPO</name>
<dbReference type="InterPro" id="IPR002041">
    <property type="entry name" value="Ran_GTPase"/>
</dbReference>
<evidence type="ECO:0000256" key="4">
    <source>
        <dbReference type="ARBA" id="ARBA00022741"/>
    </source>
</evidence>
<keyword evidence="7 8" id="KW-0539">Nucleus</keyword>
<dbReference type="InterPro" id="IPR005225">
    <property type="entry name" value="Small_GTP-bd"/>
</dbReference>
<dbReference type="InterPro" id="IPR040815">
    <property type="entry name" value="Nas2_N"/>
</dbReference>
<dbReference type="Pfam" id="PF18265">
    <property type="entry name" value="Nas2_N"/>
    <property type="match status" value="1"/>
</dbReference>
<dbReference type="PANTHER" id="PTHR24071">
    <property type="entry name" value="RAN GTPASE"/>
    <property type="match status" value="1"/>
</dbReference>
<comment type="caution">
    <text evidence="11">The sequence shown here is derived from an EMBL/GenBank/DDBJ whole genome shotgun (WGS) entry which is preliminary data.</text>
</comment>
<dbReference type="GO" id="GO:0005634">
    <property type="term" value="C:nucleus"/>
    <property type="evidence" value="ECO:0007669"/>
    <property type="project" value="UniProtKB-SubCell"/>
</dbReference>
<dbReference type="SUPFAM" id="SSF50156">
    <property type="entry name" value="PDZ domain-like"/>
    <property type="match status" value="1"/>
</dbReference>
<dbReference type="InterPro" id="IPR001806">
    <property type="entry name" value="Small_GTPase"/>
</dbReference>
<dbReference type="PROSITE" id="PS51421">
    <property type="entry name" value="RAS"/>
    <property type="match status" value="1"/>
</dbReference>
<gene>
    <name evidence="11" type="ORF">CFAM422_001171</name>
</gene>
<feature type="compositionally biased region" description="Polar residues" evidence="9">
    <location>
        <begin position="11"/>
        <end position="21"/>
    </location>
</feature>
<dbReference type="GO" id="GO:0003924">
    <property type="term" value="F:GTPase activity"/>
    <property type="evidence" value="ECO:0007669"/>
    <property type="project" value="InterPro"/>
</dbReference>
<dbReference type="PROSITE" id="PS51418">
    <property type="entry name" value="RAN"/>
    <property type="match status" value="1"/>
</dbReference>
<keyword evidence="6 8" id="KW-0342">GTP-binding</keyword>
<dbReference type="NCBIfam" id="TIGR00231">
    <property type="entry name" value="small_GTP"/>
    <property type="match status" value="1"/>
</dbReference>
<organism evidence="11 12">
    <name type="scientific">Trichoderma lentiforme</name>
    <dbReference type="NCBI Taxonomy" id="1567552"/>
    <lineage>
        <taxon>Eukaryota</taxon>
        <taxon>Fungi</taxon>
        <taxon>Dikarya</taxon>
        <taxon>Ascomycota</taxon>
        <taxon>Pezizomycotina</taxon>
        <taxon>Sordariomycetes</taxon>
        <taxon>Hypocreomycetidae</taxon>
        <taxon>Hypocreales</taxon>
        <taxon>Hypocreaceae</taxon>
        <taxon>Trichoderma</taxon>
    </lineage>
</organism>
<feature type="domain" description="Nas2 N-terminal" evidence="10">
    <location>
        <begin position="30"/>
        <end position="107"/>
    </location>
</feature>
<dbReference type="FunFam" id="3.40.50.300:FF:000131">
    <property type="entry name" value="GTP-binding nuclear protein Ran"/>
    <property type="match status" value="1"/>
</dbReference>
<dbReference type="InterPro" id="IPR027417">
    <property type="entry name" value="P-loop_NTPase"/>
</dbReference>
<dbReference type="GO" id="GO:0005737">
    <property type="term" value="C:cytoplasm"/>
    <property type="evidence" value="ECO:0007669"/>
    <property type="project" value="TreeGrafter"/>
</dbReference>
<evidence type="ECO:0000256" key="7">
    <source>
        <dbReference type="ARBA" id="ARBA00023242"/>
    </source>
</evidence>
<evidence type="ECO:0000256" key="5">
    <source>
        <dbReference type="ARBA" id="ARBA00022927"/>
    </source>
</evidence>
<comment type="subcellular location">
    <subcellularLocation>
        <location evidence="1 8">Nucleus</location>
    </subcellularLocation>
</comment>
<evidence type="ECO:0000256" key="3">
    <source>
        <dbReference type="ARBA" id="ARBA00022448"/>
    </source>
</evidence>
<dbReference type="GO" id="GO:0000054">
    <property type="term" value="P:ribosomal subunit export from nucleus"/>
    <property type="evidence" value="ECO:0007669"/>
    <property type="project" value="TreeGrafter"/>
</dbReference>
<dbReference type="PRINTS" id="PR00627">
    <property type="entry name" value="GTPRANTC4"/>
</dbReference>
<comment type="similarity">
    <text evidence="2 8">Belongs to the small GTPase superfamily. Ran family.</text>
</comment>
<evidence type="ECO:0000313" key="12">
    <source>
        <dbReference type="Proteomes" id="UP000801864"/>
    </source>
</evidence>
<evidence type="ECO:0000256" key="1">
    <source>
        <dbReference type="ARBA" id="ARBA00004123"/>
    </source>
</evidence>
<accession>A0A9P4XQE3</accession>
<evidence type="ECO:0000313" key="11">
    <source>
        <dbReference type="EMBL" id="KAF3076088.1"/>
    </source>
</evidence>
<evidence type="ECO:0000259" key="10">
    <source>
        <dbReference type="Pfam" id="PF18265"/>
    </source>
</evidence>
<dbReference type="SMART" id="SM00176">
    <property type="entry name" value="RAN"/>
    <property type="match status" value="1"/>
</dbReference>
<comment type="function">
    <text evidence="8">GTP-binding protein involved in nucleocytoplasmic transport. Required for the import of protein into the nucleus and also for RNA export. Involved in chromatin condensation and control of cell cycle.</text>
</comment>
<protein>
    <recommendedName>
        <fullName evidence="8">GTP-binding nuclear protein</fullName>
    </recommendedName>
</protein>
<dbReference type="GO" id="GO:0006606">
    <property type="term" value="P:protein import into nucleus"/>
    <property type="evidence" value="ECO:0007669"/>
    <property type="project" value="TreeGrafter"/>
</dbReference>
<dbReference type="CDD" id="cd00877">
    <property type="entry name" value="Ran"/>
    <property type="match status" value="1"/>
</dbReference>
<evidence type="ECO:0000256" key="8">
    <source>
        <dbReference type="RuleBase" id="RU363057"/>
    </source>
</evidence>
<dbReference type="Gene3D" id="3.40.50.300">
    <property type="entry name" value="P-loop containing nucleotide triphosphate hydrolases"/>
    <property type="match status" value="1"/>
</dbReference>
<dbReference type="SMART" id="SM00173">
    <property type="entry name" value="RAS"/>
    <property type="match status" value="1"/>
</dbReference>
<keyword evidence="12" id="KW-1185">Reference proteome</keyword>
<dbReference type="EMBL" id="QLNT01000002">
    <property type="protein sequence ID" value="KAF3076088.1"/>
    <property type="molecule type" value="Genomic_DNA"/>
</dbReference>
<feature type="region of interest" description="Disordered" evidence="9">
    <location>
        <begin position="1"/>
        <end position="23"/>
    </location>
</feature>
<sequence>MDTLHAPTVPSGPTSNFTQRNGDAGKQSFAELQRKKDDMEAELKALGSVLDSHGVDMQTPLLTRDGFPRADLDVAQIRTTRARIIRLRNDYKELMTAIEKYLHEHFANIQDGDEAPSTAGDELRILPDSHSEQLDEPFAKVNTVAANSPAQQAGLQAGDEIRNFGYVNRSNHDGLKKVAETPPVYITSRSSLITRAVNMAEQQTPTFKLVLVGDGGTGKTTFVKRHLTGEFEKKYMATLGVEVHPLGFTTNYGQIQFDVWDTAGQEKFGGLRDGYYINGQCGIIMFDVTSRITYKNVPNWHRDLVRVCENIPIVLCGNKVDVKERKVKAKTITFHRKKNLQYYDISAKSNYNFEKPFLWLARKLVGNPALEFVAAPALAPPTAQVDEALLEQYKKEMDEAAAMPLPGELSDDDL</sequence>
<dbReference type="InterPro" id="IPR036034">
    <property type="entry name" value="PDZ_sf"/>
</dbReference>
<evidence type="ECO:0000256" key="2">
    <source>
        <dbReference type="ARBA" id="ARBA00008028"/>
    </source>
</evidence>
<keyword evidence="3 8" id="KW-0813">Transport</keyword>
<dbReference type="PROSITE" id="PS51419">
    <property type="entry name" value="RAB"/>
    <property type="match status" value="1"/>
</dbReference>
<dbReference type="GO" id="GO:0005525">
    <property type="term" value="F:GTP binding"/>
    <property type="evidence" value="ECO:0007669"/>
    <property type="project" value="UniProtKB-KW"/>
</dbReference>
<evidence type="ECO:0000256" key="6">
    <source>
        <dbReference type="ARBA" id="ARBA00023134"/>
    </source>
</evidence>
<keyword evidence="5 8" id="KW-0653">Protein transport</keyword>
<dbReference type="Gene3D" id="2.30.42.10">
    <property type="match status" value="1"/>
</dbReference>
<dbReference type="SMART" id="SM00174">
    <property type="entry name" value="RHO"/>
    <property type="match status" value="1"/>
</dbReference>
<evidence type="ECO:0000256" key="9">
    <source>
        <dbReference type="SAM" id="MobiDB-lite"/>
    </source>
</evidence>
<dbReference type="Proteomes" id="UP000801864">
    <property type="component" value="Unassembled WGS sequence"/>
</dbReference>